<evidence type="ECO:0000313" key="2">
    <source>
        <dbReference type="Proteomes" id="UP001142078"/>
    </source>
</evidence>
<sequence length="49" mass="5748">MHEVKVPLTSLELINDSMQSELKRKVKKQLKSIENDVEEVLYFARSDEV</sequence>
<proteinExistence type="predicted"/>
<dbReference type="EMBL" id="JANJZL010000004">
    <property type="protein sequence ID" value="MCR2044097.1"/>
    <property type="molecule type" value="Genomic_DNA"/>
</dbReference>
<name>A0A9X2MJ49_9FIRM</name>
<protein>
    <recommendedName>
        <fullName evidence="3">Histidine kinase</fullName>
    </recommendedName>
</protein>
<evidence type="ECO:0000313" key="1">
    <source>
        <dbReference type="EMBL" id="MCR2044097.1"/>
    </source>
</evidence>
<evidence type="ECO:0008006" key="3">
    <source>
        <dbReference type="Google" id="ProtNLM"/>
    </source>
</evidence>
<keyword evidence="2" id="KW-1185">Reference proteome</keyword>
<accession>A0A9X2MJ49</accession>
<gene>
    <name evidence="1" type="ORF">NSA23_08190</name>
</gene>
<reference evidence="1" key="1">
    <citation type="submission" date="2022-07" db="EMBL/GenBank/DDBJ databases">
        <title>Enhanced cultured diversity of the mouse gut microbiota enables custom-made synthetic communities.</title>
        <authorList>
            <person name="Afrizal A."/>
        </authorList>
    </citation>
    <scope>NUCLEOTIDE SEQUENCE</scope>
    <source>
        <strain evidence="1">DSM 29482</strain>
    </source>
</reference>
<dbReference type="RefSeq" id="WP_187116685.1">
    <property type="nucleotide sequence ID" value="NZ_CABKTM010000049.1"/>
</dbReference>
<organism evidence="1 2">
    <name type="scientific">Anaerosalibacter massiliensis</name>
    <dbReference type="NCBI Taxonomy" id="1347392"/>
    <lineage>
        <taxon>Bacteria</taxon>
        <taxon>Bacillati</taxon>
        <taxon>Bacillota</taxon>
        <taxon>Tissierellia</taxon>
        <taxon>Tissierellales</taxon>
        <taxon>Sporanaerobacteraceae</taxon>
        <taxon>Anaerosalibacter</taxon>
    </lineage>
</organism>
<dbReference type="AlphaFoldDB" id="A0A9X2MJ49"/>
<comment type="caution">
    <text evidence="1">The sequence shown here is derived from an EMBL/GenBank/DDBJ whole genome shotgun (WGS) entry which is preliminary data.</text>
</comment>
<dbReference type="Proteomes" id="UP001142078">
    <property type="component" value="Unassembled WGS sequence"/>
</dbReference>